<evidence type="ECO:0000259" key="6">
    <source>
        <dbReference type="PROSITE" id="PS51207"/>
    </source>
</evidence>
<feature type="domain" description="PXA" evidence="6">
    <location>
        <begin position="104"/>
        <end position="287"/>
    </location>
</feature>
<dbReference type="OMA" id="ENFDNHS"/>
<dbReference type="Pfam" id="PF00787">
    <property type="entry name" value="PX"/>
    <property type="match status" value="1"/>
</dbReference>
<dbReference type="Proteomes" id="UP000594263">
    <property type="component" value="Unplaced"/>
</dbReference>
<evidence type="ECO:0000256" key="3">
    <source>
        <dbReference type="SAM" id="MobiDB-lite"/>
    </source>
</evidence>
<keyword evidence="4" id="KW-1133">Transmembrane helix</keyword>
<dbReference type="GO" id="GO:0035091">
    <property type="term" value="F:phosphatidylinositol binding"/>
    <property type="evidence" value="ECO:0007669"/>
    <property type="project" value="InterPro"/>
</dbReference>
<feature type="compositionally biased region" description="Low complexity" evidence="3">
    <location>
        <begin position="498"/>
        <end position="507"/>
    </location>
</feature>
<dbReference type="GO" id="GO:0005768">
    <property type="term" value="C:endosome"/>
    <property type="evidence" value="ECO:0007669"/>
    <property type="project" value="UniProtKB-ARBA"/>
</dbReference>
<evidence type="ECO:0000259" key="5">
    <source>
        <dbReference type="PROSITE" id="PS50195"/>
    </source>
</evidence>
<dbReference type="InterPro" id="IPR036871">
    <property type="entry name" value="PX_dom_sf"/>
</dbReference>
<feature type="region of interest" description="Disordered" evidence="3">
    <location>
        <begin position="790"/>
        <end position="819"/>
    </location>
</feature>
<reference evidence="7" key="1">
    <citation type="submission" date="2021-01" db="UniProtKB">
        <authorList>
            <consortium name="EnsemblPlants"/>
        </authorList>
    </citation>
    <scope>IDENTIFICATION</scope>
</reference>
<comment type="subcellular location">
    <subcellularLocation>
        <location evidence="1">Cytoplasm</location>
    </subcellularLocation>
</comment>
<dbReference type="GO" id="GO:0016020">
    <property type="term" value="C:membrane"/>
    <property type="evidence" value="ECO:0007669"/>
    <property type="project" value="UniProtKB-ARBA"/>
</dbReference>
<feature type="region of interest" description="Disordered" evidence="3">
    <location>
        <begin position="590"/>
        <end position="610"/>
    </location>
</feature>
<evidence type="ECO:0000256" key="2">
    <source>
        <dbReference type="ARBA" id="ARBA00022490"/>
    </source>
</evidence>
<feature type="region of interest" description="Disordered" evidence="3">
    <location>
        <begin position="979"/>
        <end position="1016"/>
    </location>
</feature>
<dbReference type="InterPro" id="IPR003114">
    <property type="entry name" value="Phox_assoc"/>
</dbReference>
<dbReference type="PROSITE" id="PS50195">
    <property type="entry name" value="PX"/>
    <property type="match status" value="1"/>
</dbReference>
<dbReference type="InterPro" id="IPR051837">
    <property type="entry name" value="SortingNexin/PXDomain-PKLike"/>
</dbReference>
<feature type="compositionally biased region" description="Basic and acidic residues" evidence="3">
    <location>
        <begin position="453"/>
        <end position="470"/>
    </location>
</feature>
<evidence type="ECO:0000256" key="1">
    <source>
        <dbReference type="ARBA" id="ARBA00004496"/>
    </source>
</evidence>
<dbReference type="EnsemblPlants" id="Kaladp0011s0481.1.v1.1">
    <property type="protein sequence ID" value="Kaladp0011s0481.1.v1.1"/>
    <property type="gene ID" value="Kaladp0011s0481.v1.1"/>
</dbReference>
<feature type="compositionally biased region" description="Polar residues" evidence="3">
    <location>
        <begin position="287"/>
        <end position="303"/>
    </location>
</feature>
<sequence length="1105" mass="123857">MSSQKLVTVKDLIEEGKKRSVFLAICVVGLSYIMSLTSSSVLVNLPAALLLVIILRYFSLDFEMRRKAIIYTSCKTSKNAESSSKPSVTNKTMDMSEWKRKVNSPPVEKALDQFTQHLVSEWVTNLWYSRITPDKEGPEELVHLINGVLGEISFRMKNVNLVDLLTRDIINLICSHLKVFRVAQAKMKTPQLGSIALENQDRELKVVLAAEDKLHPALFSPEAEHKVLQHLISGLISYTFKSEDLQCNYFRYTVRELIACAVIRPVVNLANPRFINERIENLVKSRMNASKGSSEASETSQSKAAKMSRLTSDLPLAPEDAASGVELVPLKEKQPATSTNKMQNEEIVAKDPLLSVDTRSSRSWSSTTPSGSCSGEVQGTQWQTSGGEWGDVLDKMSHRKTQALAPENIENMWAKGRNFKKNESHTEQVPPKSVNGVLIGKGDLIKAAPQQLEKNDKLKTKNSVQEKRTTSEVNGNKSSTYVIRKQAAQPTLPEEPELSGASSSSYTSEEEEEANIVTGLDSPEIKVWDSKKNKNVSVVHHPLESVDGRNTKKLAKGHTSRTLSGRKRFKVSSKKVPLWKEVQRTSFLSGDGQDILNPTGHDKNEESSDEYEVENLGRRHSSLTASSSASFLSVPESQSASANHVENVLLTDAFLRLRCEVAAANIVRSDSGTFAVYSISVTDVNNNNWSIKRRFRHFEELHRRLKEYSEYNLHLPPKHFLTTGSDMSVIHERSQLLDKYLKRLMQLPAVSSAVEVWDFLSVDSQTYTFSNSFSIIETLPVRRDNLSSYGGKKISGYGGSNMRASANSEDPRMQTKHTSVAQISKVNAKQQGYSQVLGSGKDSETRFEDPDSDLEIMVPKKSRVENLASNPQRKKNGSKDESQLSPNATDPSFPAEWVPPNLSVPLLDLVDVILQIEDGGWIRRKAFWVAKQLLHLGMGDALDDWLLEKIQRLRQGSLVASGIGRVEQILWPDGIFITKHPKRQRPPNASPPMSPSDGRPPTQPSPRKVEQDFEEQQRQEADRRARLVYELMIDKAPAAVVRVIGRKEYEHCAKDLYFFIQSAVCLKQLAFELVELLLLSAFPELDQAIKELHEQKHKFGKFQEN</sequence>
<name>A0A7N0RHA7_KALFE</name>
<feature type="compositionally biased region" description="Basic and acidic residues" evidence="3">
    <location>
        <begin position="1007"/>
        <end position="1016"/>
    </location>
</feature>
<protein>
    <submittedName>
        <fullName evidence="7">Uncharacterized protein</fullName>
    </submittedName>
</protein>
<dbReference type="PANTHER" id="PTHR22999:SF28">
    <property type="entry name" value="PHOX (PX) DOMAIN-CONTAINING PROTEIN"/>
    <property type="match status" value="1"/>
</dbReference>
<keyword evidence="4" id="KW-0812">Transmembrane</keyword>
<evidence type="ECO:0000313" key="7">
    <source>
        <dbReference type="EnsemblPlants" id="Kaladp0011s0481.1.v1.1"/>
    </source>
</evidence>
<dbReference type="Pfam" id="PF02194">
    <property type="entry name" value="PXA"/>
    <property type="match status" value="1"/>
</dbReference>
<dbReference type="SUPFAM" id="SSF64268">
    <property type="entry name" value="PX domain"/>
    <property type="match status" value="1"/>
</dbReference>
<keyword evidence="4" id="KW-0472">Membrane</keyword>
<dbReference type="PANTHER" id="PTHR22999">
    <property type="entry name" value="PX SERINE/THREONINE KINASE PXK"/>
    <property type="match status" value="1"/>
</dbReference>
<organism evidence="7 8">
    <name type="scientific">Kalanchoe fedtschenkoi</name>
    <name type="common">Lavender scallops</name>
    <name type="synonym">South American air plant</name>
    <dbReference type="NCBI Taxonomy" id="63787"/>
    <lineage>
        <taxon>Eukaryota</taxon>
        <taxon>Viridiplantae</taxon>
        <taxon>Streptophyta</taxon>
        <taxon>Embryophyta</taxon>
        <taxon>Tracheophyta</taxon>
        <taxon>Spermatophyta</taxon>
        <taxon>Magnoliopsida</taxon>
        <taxon>eudicotyledons</taxon>
        <taxon>Gunneridae</taxon>
        <taxon>Pentapetalae</taxon>
        <taxon>Saxifragales</taxon>
        <taxon>Crassulaceae</taxon>
        <taxon>Kalanchoe</taxon>
    </lineage>
</organism>
<feature type="compositionally biased region" description="Low complexity" evidence="3">
    <location>
        <begin position="359"/>
        <end position="374"/>
    </location>
</feature>
<dbReference type="SMART" id="SM00313">
    <property type="entry name" value="PXA"/>
    <property type="match status" value="1"/>
</dbReference>
<feature type="compositionally biased region" description="Polar residues" evidence="3">
    <location>
        <begin position="471"/>
        <end position="481"/>
    </location>
</feature>
<proteinExistence type="predicted"/>
<evidence type="ECO:0000313" key="8">
    <source>
        <dbReference type="Proteomes" id="UP000594263"/>
    </source>
</evidence>
<keyword evidence="8" id="KW-1185">Reference proteome</keyword>
<dbReference type="InterPro" id="IPR013937">
    <property type="entry name" value="Sorting_nexin_C"/>
</dbReference>
<dbReference type="Gramene" id="Kaladp0011s0481.1.v1.1">
    <property type="protein sequence ID" value="Kaladp0011s0481.1.v1.1"/>
    <property type="gene ID" value="Kaladp0011s0481.v1.1"/>
</dbReference>
<dbReference type="SMART" id="SM00312">
    <property type="entry name" value="PX"/>
    <property type="match status" value="1"/>
</dbReference>
<dbReference type="Pfam" id="PF08628">
    <property type="entry name" value="Nexin_C"/>
    <property type="match status" value="1"/>
</dbReference>
<evidence type="ECO:0000256" key="4">
    <source>
        <dbReference type="SAM" id="Phobius"/>
    </source>
</evidence>
<accession>A0A7N0RHA7</accession>
<feature type="region of interest" description="Disordered" evidence="3">
    <location>
        <begin position="359"/>
        <end position="381"/>
    </location>
</feature>
<feature type="transmembrane region" description="Helical" evidence="4">
    <location>
        <begin position="20"/>
        <end position="35"/>
    </location>
</feature>
<feature type="region of interest" description="Disordered" evidence="3">
    <location>
        <begin position="448"/>
        <end position="519"/>
    </location>
</feature>
<dbReference type="PROSITE" id="PS51207">
    <property type="entry name" value="PXA"/>
    <property type="match status" value="1"/>
</dbReference>
<dbReference type="InterPro" id="IPR001683">
    <property type="entry name" value="PX_dom"/>
</dbReference>
<feature type="domain" description="PX" evidence="5">
    <location>
        <begin position="655"/>
        <end position="767"/>
    </location>
</feature>
<feature type="region of interest" description="Disordered" evidence="3">
    <location>
        <begin position="832"/>
        <end position="896"/>
    </location>
</feature>
<dbReference type="Gene3D" id="3.30.1520.10">
    <property type="entry name" value="Phox-like domain"/>
    <property type="match status" value="1"/>
</dbReference>
<feature type="region of interest" description="Disordered" evidence="3">
    <location>
        <begin position="286"/>
        <end position="309"/>
    </location>
</feature>
<keyword evidence="2" id="KW-0963">Cytoplasm</keyword>
<dbReference type="AlphaFoldDB" id="A0A7N0RHA7"/>